<organism evidence="1 2">
    <name type="scientific">Acaulospora morrowiae</name>
    <dbReference type="NCBI Taxonomy" id="94023"/>
    <lineage>
        <taxon>Eukaryota</taxon>
        <taxon>Fungi</taxon>
        <taxon>Fungi incertae sedis</taxon>
        <taxon>Mucoromycota</taxon>
        <taxon>Glomeromycotina</taxon>
        <taxon>Glomeromycetes</taxon>
        <taxon>Diversisporales</taxon>
        <taxon>Acaulosporaceae</taxon>
        <taxon>Acaulospora</taxon>
    </lineage>
</organism>
<name>A0A9N9B474_9GLOM</name>
<evidence type="ECO:0000313" key="2">
    <source>
        <dbReference type="Proteomes" id="UP000789342"/>
    </source>
</evidence>
<sequence>MTSRWYVSLPHICLLRFDIGGMITEFPAEETVANGRSLQPFFTLQSHNYIVINMFSLFPRDVPFEFRLQGEPSAHRIFLEMITRKLMPLVVSLVTPLLSF</sequence>
<comment type="caution">
    <text evidence="1">The sequence shown here is derived from an EMBL/GenBank/DDBJ whole genome shotgun (WGS) entry which is preliminary data.</text>
</comment>
<protein>
    <submittedName>
        <fullName evidence="1">3330_t:CDS:1</fullName>
    </submittedName>
</protein>
<dbReference type="EMBL" id="CAJVPV010003463">
    <property type="protein sequence ID" value="CAG8552577.1"/>
    <property type="molecule type" value="Genomic_DNA"/>
</dbReference>
<dbReference type="Proteomes" id="UP000789342">
    <property type="component" value="Unassembled WGS sequence"/>
</dbReference>
<keyword evidence="2" id="KW-1185">Reference proteome</keyword>
<dbReference type="AlphaFoldDB" id="A0A9N9B474"/>
<reference evidence="1" key="1">
    <citation type="submission" date="2021-06" db="EMBL/GenBank/DDBJ databases">
        <authorList>
            <person name="Kallberg Y."/>
            <person name="Tangrot J."/>
            <person name="Rosling A."/>
        </authorList>
    </citation>
    <scope>NUCLEOTIDE SEQUENCE</scope>
    <source>
        <strain evidence="1">CL551</strain>
    </source>
</reference>
<evidence type="ECO:0000313" key="1">
    <source>
        <dbReference type="EMBL" id="CAG8552577.1"/>
    </source>
</evidence>
<proteinExistence type="predicted"/>
<gene>
    <name evidence="1" type="ORF">AMORRO_LOCUS5644</name>
</gene>
<accession>A0A9N9B474</accession>